<proteinExistence type="predicted"/>
<dbReference type="Proteomes" id="UP001595711">
    <property type="component" value="Unassembled WGS sequence"/>
</dbReference>
<dbReference type="PANTHER" id="PTHR43881:SF5">
    <property type="entry name" value="GAMMA-GLUTAMYLTRANSPEPTIDASE"/>
    <property type="match status" value="1"/>
</dbReference>
<gene>
    <name evidence="1" type="ORF">ACFOOQ_10755</name>
</gene>
<dbReference type="EMBL" id="JBHRYJ010000002">
    <property type="protein sequence ID" value="MFC3676024.1"/>
    <property type="molecule type" value="Genomic_DNA"/>
</dbReference>
<dbReference type="Gene3D" id="1.10.246.130">
    <property type="match status" value="1"/>
</dbReference>
<dbReference type="PANTHER" id="PTHR43881">
    <property type="entry name" value="GAMMA-GLUTAMYLTRANSPEPTIDASE (AFU_ORTHOLOGUE AFUA_4G13580)"/>
    <property type="match status" value="1"/>
</dbReference>
<dbReference type="InterPro" id="IPR043138">
    <property type="entry name" value="GGT_lsub"/>
</dbReference>
<dbReference type="RefSeq" id="WP_379725860.1">
    <property type="nucleotide sequence ID" value="NZ_JBHRYJ010000002.1"/>
</dbReference>
<protein>
    <submittedName>
        <fullName evidence="1">Gamma-glutamyltransferase family protein</fullName>
    </submittedName>
</protein>
<evidence type="ECO:0000313" key="2">
    <source>
        <dbReference type="Proteomes" id="UP001595711"/>
    </source>
</evidence>
<reference evidence="2" key="1">
    <citation type="journal article" date="2019" name="Int. J. Syst. Evol. Microbiol.">
        <title>The Global Catalogue of Microorganisms (GCM) 10K type strain sequencing project: providing services to taxonomists for standard genome sequencing and annotation.</title>
        <authorList>
            <consortium name="The Broad Institute Genomics Platform"/>
            <consortium name="The Broad Institute Genome Sequencing Center for Infectious Disease"/>
            <person name="Wu L."/>
            <person name="Ma J."/>
        </authorList>
    </citation>
    <scope>NUCLEOTIDE SEQUENCE [LARGE SCALE GENOMIC DNA]</scope>
    <source>
        <strain evidence="2">KCTC 42182</strain>
    </source>
</reference>
<keyword evidence="2" id="KW-1185">Reference proteome</keyword>
<comment type="caution">
    <text evidence="1">The sequence shown here is derived from an EMBL/GenBank/DDBJ whole genome shotgun (WGS) entry which is preliminary data.</text>
</comment>
<name>A0ABV7VFV2_9PROT</name>
<evidence type="ECO:0000313" key="1">
    <source>
        <dbReference type="EMBL" id="MFC3676024.1"/>
    </source>
</evidence>
<dbReference type="PRINTS" id="PR01210">
    <property type="entry name" value="GGTRANSPTASE"/>
</dbReference>
<dbReference type="InterPro" id="IPR052896">
    <property type="entry name" value="GGT-like_enzyme"/>
</dbReference>
<accession>A0ABV7VFV2</accession>
<dbReference type="Pfam" id="PF01019">
    <property type="entry name" value="G_glu_transpept"/>
    <property type="match status" value="1"/>
</dbReference>
<dbReference type="SUPFAM" id="SSF56235">
    <property type="entry name" value="N-terminal nucleophile aminohydrolases (Ntn hydrolases)"/>
    <property type="match status" value="1"/>
</dbReference>
<dbReference type="Gene3D" id="3.60.20.40">
    <property type="match status" value="1"/>
</dbReference>
<sequence length="534" mass="56127">MLNTPRSRRSMVTAPHHLASEAGLRVLREGGNAVEATVAMAAALTVVYPHMTGIGGDGFWLIAAPGKEPVAIEACGRAAAAATIDLYRGKGFDAIPWRGPLAANTVAATVSGWGEALKLSNELGGRLPLSRLVEEAVWHGETGFAVTASQQELTTEKLPGLKDAPGFAAAFLPGGQPPREGSILKLPALAATLKAIGTEGAEGFYRGALAQKIAADLATIGSPVAAGDLARHQARRVAPLSVGLRNAGAGGATLYNFPPPTQGLSSLMILAIFDRLGVTEAEDFDYLHGLVEATKQAFLVRDRIVGDPDSMPERAEDWLQADRLDQLAANIDRRKALPWPQPAEAGDTTWMGAIDGSGLMVSFIQSIYFEFGSGCVLPETGINWQNRGASFLLQEDGPRALAPGRMPFHTLNPAMARFADGRAMVYGTMGGEGQPQTQSAVFSRYAMFGQKLQAAATAPRWLLGKTWGEGSVTLKLESRFDPALVAALQAAGHTVEMLPDFTSTMGHAGAIVRHTDGVLEGATDPRSDGAAAGF</sequence>
<dbReference type="InterPro" id="IPR043137">
    <property type="entry name" value="GGT_ssub_C"/>
</dbReference>
<organism evidence="1 2">
    <name type="scientific">Ferrovibrio xuzhouensis</name>
    <dbReference type="NCBI Taxonomy" id="1576914"/>
    <lineage>
        <taxon>Bacteria</taxon>
        <taxon>Pseudomonadati</taxon>
        <taxon>Pseudomonadota</taxon>
        <taxon>Alphaproteobacteria</taxon>
        <taxon>Rhodospirillales</taxon>
        <taxon>Rhodospirillaceae</taxon>
        <taxon>Ferrovibrio</taxon>
    </lineage>
</organism>
<dbReference type="InterPro" id="IPR029055">
    <property type="entry name" value="Ntn_hydrolases_N"/>
</dbReference>